<protein>
    <recommendedName>
        <fullName evidence="3">Peptidase S1 domain-containing protein</fullName>
    </recommendedName>
</protein>
<evidence type="ECO:0000313" key="4">
    <source>
        <dbReference type="EMBL" id="CAG7786202.1"/>
    </source>
</evidence>
<dbReference type="GO" id="GO:0004252">
    <property type="term" value="F:serine-type endopeptidase activity"/>
    <property type="evidence" value="ECO:0007669"/>
    <property type="project" value="InterPro"/>
</dbReference>
<dbReference type="PANTHER" id="PTHR24252:SF7">
    <property type="entry name" value="HYALIN"/>
    <property type="match status" value="1"/>
</dbReference>
<name>A0A8J2KD33_9HEXA</name>
<dbReference type="PROSITE" id="PS00134">
    <property type="entry name" value="TRYPSIN_HIS"/>
    <property type="match status" value="1"/>
</dbReference>
<comment type="caution">
    <text evidence="4">The sequence shown here is derived from an EMBL/GenBank/DDBJ whole genome shotgun (WGS) entry which is preliminary data.</text>
</comment>
<dbReference type="Pfam" id="PF00089">
    <property type="entry name" value="Trypsin"/>
    <property type="match status" value="1"/>
</dbReference>
<dbReference type="PROSITE" id="PS50240">
    <property type="entry name" value="TRYPSIN_DOM"/>
    <property type="match status" value="1"/>
</dbReference>
<feature type="domain" description="Peptidase S1" evidence="3">
    <location>
        <begin position="58"/>
        <end position="129"/>
    </location>
</feature>
<evidence type="ECO:0000259" key="3">
    <source>
        <dbReference type="PROSITE" id="PS50240"/>
    </source>
</evidence>
<dbReference type="InterPro" id="IPR018114">
    <property type="entry name" value="TRYPSIN_HIS"/>
</dbReference>
<keyword evidence="5" id="KW-1185">Reference proteome</keyword>
<feature type="signal peptide" evidence="2">
    <location>
        <begin position="1"/>
        <end position="20"/>
    </location>
</feature>
<organism evidence="4 5">
    <name type="scientific">Allacma fusca</name>
    <dbReference type="NCBI Taxonomy" id="39272"/>
    <lineage>
        <taxon>Eukaryota</taxon>
        <taxon>Metazoa</taxon>
        <taxon>Ecdysozoa</taxon>
        <taxon>Arthropoda</taxon>
        <taxon>Hexapoda</taxon>
        <taxon>Collembola</taxon>
        <taxon>Symphypleona</taxon>
        <taxon>Sminthuridae</taxon>
        <taxon>Allacma</taxon>
    </lineage>
</organism>
<dbReference type="AlphaFoldDB" id="A0A8J2KD33"/>
<gene>
    <name evidence="4" type="ORF">AFUS01_LOCUS24780</name>
</gene>
<evidence type="ECO:0000256" key="2">
    <source>
        <dbReference type="SAM" id="SignalP"/>
    </source>
</evidence>
<dbReference type="GO" id="GO:0006508">
    <property type="term" value="P:proteolysis"/>
    <property type="evidence" value="ECO:0007669"/>
    <property type="project" value="InterPro"/>
</dbReference>
<evidence type="ECO:0000313" key="5">
    <source>
        <dbReference type="Proteomes" id="UP000708208"/>
    </source>
</evidence>
<feature type="chain" id="PRO_5035317538" description="Peptidase S1 domain-containing protein" evidence="2">
    <location>
        <begin position="21"/>
        <end position="129"/>
    </location>
</feature>
<dbReference type="Proteomes" id="UP000708208">
    <property type="component" value="Unassembled WGS sequence"/>
</dbReference>
<evidence type="ECO:0000256" key="1">
    <source>
        <dbReference type="ARBA" id="ARBA00023157"/>
    </source>
</evidence>
<dbReference type="InterPro" id="IPR001254">
    <property type="entry name" value="Trypsin_dom"/>
</dbReference>
<dbReference type="EMBL" id="CAJVCH010312641">
    <property type="protein sequence ID" value="CAG7786202.1"/>
    <property type="molecule type" value="Genomic_DNA"/>
</dbReference>
<proteinExistence type="predicted"/>
<reference evidence="4" key="1">
    <citation type="submission" date="2021-06" db="EMBL/GenBank/DDBJ databases">
        <authorList>
            <person name="Hodson N. C."/>
            <person name="Mongue J. A."/>
            <person name="Jaron S. K."/>
        </authorList>
    </citation>
    <scope>NUCLEOTIDE SEQUENCE</scope>
</reference>
<keyword evidence="1" id="KW-1015">Disulfide bond</keyword>
<dbReference type="OrthoDB" id="546450at2759"/>
<feature type="non-terminal residue" evidence="4">
    <location>
        <position position="1"/>
    </location>
</feature>
<keyword evidence="2" id="KW-0732">Signal</keyword>
<dbReference type="PANTHER" id="PTHR24252">
    <property type="entry name" value="ACROSIN-RELATED"/>
    <property type="match status" value="1"/>
</dbReference>
<sequence length="129" mass="13599">MKTAIVILFLGVAFLATVNARTIEFPGLNSELPKPSLFQGLAPQADGCTCGERRSSRIVGGTAAQSGQFPWRVRVCSGSPGSRSCSSCGATIISEKWILTAAHCFNTFQSVSEIKIYVGSTDPNGIVVT</sequence>
<accession>A0A8J2KD33</accession>